<reference evidence="2 3" key="1">
    <citation type="submission" date="2020-08" db="EMBL/GenBank/DDBJ databases">
        <title>Genomic Encyclopedia of Type Strains, Phase III (KMG-III): the genomes of soil and plant-associated and newly described type strains.</title>
        <authorList>
            <person name="Whitman W."/>
        </authorList>
    </citation>
    <scope>NUCLEOTIDE SEQUENCE [LARGE SCALE GENOMIC DNA]</scope>
    <source>
        <strain evidence="2 3">CECT 8234</strain>
    </source>
</reference>
<dbReference type="InterPro" id="IPR014718">
    <property type="entry name" value="GH-type_carb-bd"/>
</dbReference>
<dbReference type="PANTHER" id="PTHR31616:SF0">
    <property type="entry name" value="GLUCAN 1,4-ALPHA-GLUCOSIDASE"/>
    <property type="match status" value="1"/>
</dbReference>
<dbReference type="EMBL" id="JACHXW010000027">
    <property type="protein sequence ID" value="MBB3155700.1"/>
    <property type="molecule type" value="Genomic_DNA"/>
</dbReference>
<organism evidence="2 3">
    <name type="scientific">Paenibacillus endophyticus</name>
    <dbReference type="NCBI Taxonomy" id="1294268"/>
    <lineage>
        <taxon>Bacteria</taxon>
        <taxon>Bacillati</taxon>
        <taxon>Bacillota</taxon>
        <taxon>Bacilli</taxon>
        <taxon>Bacillales</taxon>
        <taxon>Paenibacillaceae</taxon>
        <taxon>Paenibacillus</taxon>
    </lineage>
</organism>
<dbReference type="InterPro" id="IPR011613">
    <property type="entry name" value="GH15-like"/>
</dbReference>
<dbReference type="InterPro" id="IPR008928">
    <property type="entry name" value="6-hairpin_glycosidase_sf"/>
</dbReference>
<dbReference type="GO" id="GO:0005975">
    <property type="term" value="P:carbohydrate metabolic process"/>
    <property type="evidence" value="ECO:0007669"/>
    <property type="project" value="InterPro"/>
</dbReference>
<feature type="domain" description="GH15-like" evidence="1">
    <location>
        <begin position="266"/>
        <end position="635"/>
    </location>
</feature>
<dbReference type="GO" id="GO:0016757">
    <property type="term" value="F:glycosyltransferase activity"/>
    <property type="evidence" value="ECO:0007669"/>
    <property type="project" value="UniProtKB-ARBA"/>
</dbReference>
<dbReference type="AlphaFoldDB" id="A0A7W5CEB4"/>
<dbReference type="PANTHER" id="PTHR31616">
    <property type="entry name" value="TREHALASE"/>
    <property type="match status" value="1"/>
</dbReference>
<dbReference type="SUPFAM" id="SSF48208">
    <property type="entry name" value="Six-hairpin glycosidases"/>
    <property type="match status" value="1"/>
</dbReference>
<sequence length="662" mass="74039">MSDKKPYLVDAIIGNSKFLASLGRTGKMYRLWWPNIDLPQHVDAIRTGIQYEQESISWFDEEAYGWKHQAEYADKTNIFRVKASSVQQPLQVDSFHFAIPGQDAIVREYTFTNTSNEPLSFSFIVHTSFLVSENQLYNTTMFVPADDALVHFRHKYYFALSSANVCTNFQSGLSWESAQSGQLNGNEIDMKPDGALKWQVSSLAAGESLTIPVYITAGHDEQSAMQQMRLVKTKESTEWLEETRSYWQQFLTSAIPCPIADADISELYDRSLLMFKLMSDDQTGSIIAAPEFDEQFVRCGGYSFCWGRDAAFITTALDRAGLGFLSDSFYAWTLTAQSPDGSWQQRHYHDGSLAPSWGLQIDEGSSIIWGMWQHYMEKQDRQFAEQVWPAVEKGASFLMSFLDNESGLPKPSIDLWEEREASHTYSSAAVYGCLTAAASFAKLMGKVDLAAEWTAAAERIASAIKELCWNEDGGAFYRGVELTVHESKYTQAIADGATGYIVEGNKGNKKHIINHDKIIDVSLLGIAVPFEAVSADDEYMRRTADAVEAALTVPGVGGIKRYEDDIYIGGNPWILTTLWLAHYRIQTGSLDQARQLLNWAIDHRTEMGLLPEQVDKNTGETAWVVPLTWSHAMFILTVFMLAEAEAKTALEAATVDTVVASN</sequence>
<name>A0A7W5CEB4_9BACL</name>
<dbReference type="RefSeq" id="WP_183570596.1">
    <property type="nucleotide sequence ID" value="NZ_CBCSLB010000027.1"/>
</dbReference>
<accession>A0A7W5CEB4</accession>
<dbReference type="Gene3D" id="2.70.98.10">
    <property type="match status" value="1"/>
</dbReference>
<keyword evidence="3" id="KW-1185">Reference proteome</keyword>
<dbReference type="Gene3D" id="1.50.10.10">
    <property type="match status" value="1"/>
</dbReference>
<comment type="caution">
    <text evidence="2">The sequence shown here is derived from an EMBL/GenBank/DDBJ whole genome shotgun (WGS) entry which is preliminary data.</text>
</comment>
<protein>
    <submittedName>
        <fullName evidence="2">Oligosaccharide amylase</fullName>
    </submittedName>
</protein>
<dbReference type="Proteomes" id="UP000518605">
    <property type="component" value="Unassembled WGS sequence"/>
</dbReference>
<dbReference type="Pfam" id="PF00723">
    <property type="entry name" value="Glyco_hydro_15"/>
    <property type="match status" value="1"/>
</dbReference>
<dbReference type="InterPro" id="IPR012341">
    <property type="entry name" value="6hp_glycosidase-like_sf"/>
</dbReference>
<dbReference type="GO" id="GO:0004553">
    <property type="term" value="F:hydrolase activity, hydrolyzing O-glycosyl compounds"/>
    <property type="evidence" value="ECO:0007669"/>
    <property type="project" value="UniProtKB-ARBA"/>
</dbReference>
<dbReference type="SUPFAM" id="SSF74650">
    <property type="entry name" value="Galactose mutarotase-like"/>
    <property type="match status" value="1"/>
</dbReference>
<gene>
    <name evidence="2" type="ORF">FHS16_005808</name>
</gene>
<evidence type="ECO:0000313" key="3">
    <source>
        <dbReference type="Proteomes" id="UP000518605"/>
    </source>
</evidence>
<proteinExistence type="predicted"/>
<evidence type="ECO:0000313" key="2">
    <source>
        <dbReference type="EMBL" id="MBB3155700.1"/>
    </source>
</evidence>
<dbReference type="GO" id="GO:0030246">
    <property type="term" value="F:carbohydrate binding"/>
    <property type="evidence" value="ECO:0007669"/>
    <property type="project" value="InterPro"/>
</dbReference>
<dbReference type="InterPro" id="IPR011013">
    <property type="entry name" value="Gal_mutarotase_sf_dom"/>
</dbReference>
<evidence type="ECO:0000259" key="1">
    <source>
        <dbReference type="Pfam" id="PF00723"/>
    </source>
</evidence>